<proteinExistence type="predicted"/>
<dbReference type="OrthoDB" id="6767044at2759"/>
<dbReference type="EMBL" id="KZ308469">
    <property type="protein sequence ID" value="KAG8230173.1"/>
    <property type="molecule type" value="Genomic_DNA"/>
</dbReference>
<evidence type="ECO:0000313" key="1">
    <source>
        <dbReference type="EMBL" id="KAG8230173.1"/>
    </source>
</evidence>
<sequence>MTVRSQCVEVNNSYDEYKTVDTGVPQGSVLGPWNELPSRNIESHVAEEINDSGWFSGIFAEDIKNRIS</sequence>
<dbReference type="Proteomes" id="UP000792457">
    <property type="component" value="Unassembled WGS sequence"/>
</dbReference>
<reference evidence="1" key="2">
    <citation type="submission" date="2017-10" db="EMBL/GenBank/DDBJ databases">
        <title>Ladona fulva Genome sequencing and assembly.</title>
        <authorList>
            <person name="Murali S."/>
            <person name="Richards S."/>
            <person name="Bandaranaike D."/>
            <person name="Bellair M."/>
            <person name="Blankenburg K."/>
            <person name="Chao H."/>
            <person name="Dinh H."/>
            <person name="Doddapaneni H."/>
            <person name="Dugan-Rocha S."/>
            <person name="Elkadiri S."/>
            <person name="Gnanaolivu R."/>
            <person name="Hernandez B."/>
            <person name="Skinner E."/>
            <person name="Javaid M."/>
            <person name="Lee S."/>
            <person name="Li M."/>
            <person name="Ming W."/>
            <person name="Munidasa M."/>
            <person name="Muniz J."/>
            <person name="Nguyen L."/>
            <person name="Hughes D."/>
            <person name="Osuji N."/>
            <person name="Pu L.-L."/>
            <person name="Puazo M."/>
            <person name="Qu C."/>
            <person name="Quiroz J."/>
            <person name="Raj R."/>
            <person name="Weissenberger G."/>
            <person name="Xin Y."/>
            <person name="Zou X."/>
            <person name="Han Y."/>
            <person name="Worley K."/>
            <person name="Muzny D."/>
            <person name="Gibbs R."/>
        </authorList>
    </citation>
    <scope>NUCLEOTIDE SEQUENCE</scope>
    <source>
        <strain evidence="1">Sampled in the wild</strain>
    </source>
</reference>
<gene>
    <name evidence="1" type="ORF">J437_LFUL006105</name>
</gene>
<accession>A0A8K0KD18</accession>
<name>A0A8K0KD18_LADFU</name>
<evidence type="ECO:0008006" key="3">
    <source>
        <dbReference type="Google" id="ProtNLM"/>
    </source>
</evidence>
<dbReference type="AlphaFoldDB" id="A0A8K0KD18"/>
<evidence type="ECO:0000313" key="2">
    <source>
        <dbReference type="Proteomes" id="UP000792457"/>
    </source>
</evidence>
<protein>
    <recommendedName>
        <fullName evidence="3">Reverse transcriptase</fullName>
    </recommendedName>
</protein>
<reference evidence="1" key="1">
    <citation type="submission" date="2013-04" db="EMBL/GenBank/DDBJ databases">
        <authorList>
            <person name="Qu J."/>
            <person name="Murali S.C."/>
            <person name="Bandaranaike D."/>
            <person name="Bellair M."/>
            <person name="Blankenburg K."/>
            <person name="Chao H."/>
            <person name="Dinh H."/>
            <person name="Doddapaneni H."/>
            <person name="Downs B."/>
            <person name="Dugan-Rocha S."/>
            <person name="Elkadiri S."/>
            <person name="Gnanaolivu R.D."/>
            <person name="Hernandez B."/>
            <person name="Javaid M."/>
            <person name="Jayaseelan J.C."/>
            <person name="Lee S."/>
            <person name="Li M."/>
            <person name="Ming W."/>
            <person name="Munidasa M."/>
            <person name="Muniz J."/>
            <person name="Nguyen L."/>
            <person name="Ongeri F."/>
            <person name="Osuji N."/>
            <person name="Pu L.-L."/>
            <person name="Puazo M."/>
            <person name="Qu C."/>
            <person name="Quiroz J."/>
            <person name="Raj R."/>
            <person name="Weissenberger G."/>
            <person name="Xin Y."/>
            <person name="Zou X."/>
            <person name="Han Y."/>
            <person name="Richards S."/>
            <person name="Worley K."/>
            <person name="Muzny D."/>
            <person name="Gibbs R."/>
        </authorList>
    </citation>
    <scope>NUCLEOTIDE SEQUENCE</scope>
    <source>
        <strain evidence="1">Sampled in the wild</strain>
    </source>
</reference>
<comment type="caution">
    <text evidence="1">The sequence shown here is derived from an EMBL/GenBank/DDBJ whole genome shotgun (WGS) entry which is preliminary data.</text>
</comment>
<organism evidence="1 2">
    <name type="scientific">Ladona fulva</name>
    <name type="common">Scarce chaser dragonfly</name>
    <name type="synonym">Libellula fulva</name>
    <dbReference type="NCBI Taxonomy" id="123851"/>
    <lineage>
        <taxon>Eukaryota</taxon>
        <taxon>Metazoa</taxon>
        <taxon>Ecdysozoa</taxon>
        <taxon>Arthropoda</taxon>
        <taxon>Hexapoda</taxon>
        <taxon>Insecta</taxon>
        <taxon>Pterygota</taxon>
        <taxon>Palaeoptera</taxon>
        <taxon>Odonata</taxon>
        <taxon>Epiprocta</taxon>
        <taxon>Anisoptera</taxon>
        <taxon>Libelluloidea</taxon>
        <taxon>Libellulidae</taxon>
        <taxon>Ladona</taxon>
    </lineage>
</organism>
<keyword evidence="2" id="KW-1185">Reference proteome</keyword>